<keyword evidence="4" id="KW-0131">Cell cycle</keyword>
<keyword evidence="4" id="KW-0132">Cell division</keyword>
<dbReference type="Proteomes" id="UP000755551">
    <property type="component" value="Unassembled WGS sequence"/>
</dbReference>
<dbReference type="NCBIfam" id="NF000755">
    <property type="entry name" value="PRK00046.1"/>
    <property type="match status" value="1"/>
</dbReference>
<dbReference type="PANTHER" id="PTHR21071">
    <property type="entry name" value="UDP-N-ACETYLENOLPYRUVOYLGLUCOSAMINE REDUCTASE"/>
    <property type="match status" value="1"/>
</dbReference>
<keyword evidence="4" id="KW-0573">Peptidoglycan synthesis</keyword>
<dbReference type="PROSITE" id="PS51387">
    <property type="entry name" value="FAD_PCMH"/>
    <property type="match status" value="1"/>
</dbReference>
<comment type="catalytic activity">
    <reaction evidence="4">
        <text>UDP-N-acetyl-alpha-D-muramate + NADP(+) = UDP-N-acetyl-3-O-(1-carboxyvinyl)-alpha-D-glucosamine + NADPH + H(+)</text>
        <dbReference type="Rhea" id="RHEA:12248"/>
        <dbReference type="ChEBI" id="CHEBI:15378"/>
        <dbReference type="ChEBI" id="CHEBI:57783"/>
        <dbReference type="ChEBI" id="CHEBI:58349"/>
        <dbReference type="ChEBI" id="CHEBI:68483"/>
        <dbReference type="ChEBI" id="CHEBI:70757"/>
        <dbReference type="EC" id="1.3.1.98"/>
    </reaction>
</comment>
<protein>
    <recommendedName>
        <fullName evidence="1 4">UDP-N-acetylenolpyruvoylglucosamine reductase</fullName>
        <ecNumber evidence="4">1.3.1.98</ecNumber>
    </recommendedName>
    <alternativeName>
        <fullName evidence="3 4">UDP-N-acetylmuramate dehydrogenase</fullName>
    </alternativeName>
</protein>
<evidence type="ECO:0000313" key="6">
    <source>
        <dbReference type="EMBL" id="MBV0932143.1"/>
    </source>
</evidence>
<comment type="caution">
    <text evidence="6">The sequence shown here is derived from an EMBL/GenBank/DDBJ whole genome shotgun (WGS) entry which is preliminary data.</text>
</comment>
<keyword evidence="4" id="KW-0963">Cytoplasm</keyword>
<dbReference type="Pfam" id="PF01565">
    <property type="entry name" value="FAD_binding_4"/>
    <property type="match status" value="1"/>
</dbReference>
<keyword evidence="7" id="KW-1185">Reference proteome</keyword>
<feature type="active site" evidence="4">
    <location>
        <position position="334"/>
    </location>
</feature>
<comment type="similarity">
    <text evidence="4">Belongs to the MurB family.</text>
</comment>
<dbReference type="RefSeq" id="WP_217333567.1">
    <property type="nucleotide sequence ID" value="NZ_JAHQZT010000002.1"/>
</dbReference>
<dbReference type="InterPro" id="IPR011601">
    <property type="entry name" value="MurB_C"/>
</dbReference>
<feature type="domain" description="FAD-binding PCMH-type" evidence="5">
    <location>
        <begin position="20"/>
        <end position="190"/>
    </location>
</feature>
<dbReference type="HAMAP" id="MF_00037">
    <property type="entry name" value="MurB"/>
    <property type="match status" value="1"/>
</dbReference>
<feature type="active site" description="Proton donor" evidence="4">
    <location>
        <position position="238"/>
    </location>
</feature>
<evidence type="ECO:0000256" key="4">
    <source>
        <dbReference type="HAMAP-Rule" id="MF_00037"/>
    </source>
</evidence>
<comment type="function">
    <text evidence="4">Cell wall formation.</text>
</comment>
<sequence>MTGLNIEAGASLKHLNSFGFEVTAETLITLTERSQLPLLMAHLAQSGDELLLLGGGSNLVLAPFVPGTVCHMAITGWNLIEQDESCLLQVGAGENWHDTVARTLDEGWYGLENLALIPGTVGAAPVQNIGAYGVELKDRVNRVEVYDREMHRLYWRSADECEFAYRDSIFKSGAPGRFIITAVEFRLSRKARVAIDYAPLQAELSGIADPSPQQVFEAVCRVRRSKLPSPKQLGNAGSFFKNPIVTAEQCAQLRARESELVYFAEPSGRCKLAAGWLIDRCGLKGVRQGAVGTYPKQALVLVNWGGGDREAVELLAERIQQQVQERFGVMLEPEPRFYP</sequence>
<dbReference type="NCBIfam" id="NF010478">
    <property type="entry name" value="PRK13903.1"/>
    <property type="match status" value="1"/>
</dbReference>
<evidence type="ECO:0000313" key="7">
    <source>
        <dbReference type="Proteomes" id="UP000755551"/>
    </source>
</evidence>
<dbReference type="GO" id="GO:0008762">
    <property type="term" value="F:UDP-N-acetylmuramate dehydrogenase activity"/>
    <property type="evidence" value="ECO:0007669"/>
    <property type="project" value="UniProtKB-EC"/>
</dbReference>
<dbReference type="InterPro" id="IPR006094">
    <property type="entry name" value="Oxid_FAD_bind_N"/>
</dbReference>
<dbReference type="EMBL" id="JAHQZT010000002">
    <property type="protein sequence ID" value="MBV0932143.1"/>
    <property type="molecule type" value="Genomic_DNA"/>
</dbReference>
<evidence type="ECO:0000256" key="1">
    <source>
        <dbReference type="ARBA" id="ARBA00015188"/>
    </source>
</evidence>
<name>A0ABS6M776_9GAMM</name>
<comment type="pathway">
    <text evidence="4">Cell wall biogenesis; peptidoglycan biosynthesis.</text>
</comment>
<feature type="active site" evidence="4">
    <location>
        <position position="166"/>
    </location>
</feature>
<keyword evidence="4" id="KW-0285">Flavoprotein</keyword>
<dbReference type="PANTHER" id="PTHR21071:SF4">
    <property type="entry name" value="UDP-N-ACETYLENOLPYRUVOYLGLUCOSAMINE REDUCTASE"/>
    <property type="match status" value="1"/>
</dbReference>
<keyword evidence="4 6" id="KW-0560">Oxidoreductase</keyword>
<evidence type="ECO:0000259" key="5">
    <source>
        <dbReference type="PROSITE" id="PS51387"/>
    </source>
</evidence>
<organism evidence="6 7">
    <name type="scientific">Marinobacterium weihaiense</name>
    <dbReference type="NCBI Taxonomy" id="2851016"/>
    <lineage>
        <taxon>Bacteria</taxon>
        <taxon>Pseudomonadati</taxon>
        <taxon>Pseudomonadota</taxon>
        <taxon>Gammaproteobacteria</taxon>
        <taxon>Oceanospirillales</taxon>
        <taxon>Oceanospirillaceae</taxon>
        <taxon>Marinobacterium</taxon>
    </lineage>
</organism>
<dbReference type="InterPro" id="IPR003170">
    <property type="entry name" value="MurB"/>
</dbReference>
<keyword evidence="2 4" id="KW-0274">FAD</keyword>
<comment type="subcellular location">
    <subcellularLocation>
        <location evidence="4">Cytoplasm</location>
    </subcellularLocation>
</comment>
<keyword evidence="4" id="KW-0961">Cell wall biogenesis/degradation</keyword>
<proteinExistence type="inferred from homology"/>
<dbReference type="Pfam" id="PF02873">
    <property type="entry name" value="MurB_C"/>
    <property type="match status" value="1"/>
</dbReference>
<dbReference type="NCBIfam" id="TIGR00179">
    <property type="entry name" value="murB"/>
    <property type="match status" value="1"/>
</dbReference>
<evidence type="ECO:0000256" key="2">
    <source>
        <dbReference type="ARBA" id="ARBA00022827"/>
    </source>
</evidence>
<evidence type="ECO:0000256" key="3">
    <source>
        <dbReference type="ARBA" id="ARBA00031026"/>
    </source>
</evidence>
<keyword evidence="4" id="KW-0133">Cell shape</keyword>
<accession>A0ABS6M776</accession>
<dbReference type="EC" id="1.3.1.98" evidence="4"/>
<comment type="cofactor">
    <cofactor evidence="4">
        <name>FAD</name>
        <dbReference type="ChEBI" id="CHEBI:57692"/>
    </cofactor>
</comment>
<gene>
    <name evidence="4 6" type="primary">murB</name>
    <name evidence="6" type="ORF">KTN04_02165</name>
</gene>
<reference evidence="6 7" key="1">
    <citation type="submission" date="2021-06" db="EMBL/GenBank/DDBJ databases">
        <title>Bacterium isolated from marine sediment.</title>
        <authorList>
            <person name="Zhu K.-L."/>
            <person name="Du Z.-J."/>
            <person name="Liang Q.-Y."/>
        </authorList>
    </citation>
    <scope>NUCLEOTIDE SEQUENCE [LARGE SCALE GENOMIC DNA]</scope>
    <source>
        <strain evidence="6 7">A346</strain>
    </source>
</reference>
<dbReference type="InterPro" id="IPR016166">
    <property type="entry name" value="FAD-bd_PCMH"/>
</dbReference>
<keyword evidence="4" id="KW-0521">NADP</keyword>